<feature type="domain" description="Excalibur calcium-binding" evidence="3">
    <location>
        <begin position="29"/>
        <end position="63"/>
    </location>
</feature>
<feature type="chain" id="PRO_5026689905" description="Excalibur calcium-binding domain-containing protein" evidence="2">
    <location>
        <begin position="24"/>
        <end position="107"/>
    </location>
</feature>
<sequence>MRRLLRLAVFVTVVLMLASVASAQTVELDCVDFATQGGAQAVYDQDPSDPNTLDGDDDGVACETLITATPKQGPLPQSGGPSLVVLLAGALLSSSGILALAALRRSR</sequence>
<keyword evidence="1" id="KW-1133">Transmembrane helix</keyword>
<gene>
    <name evidence="4" type="ORF">AVDCRST_MAG93-4053</name>
</gene>
<keyword evidence="2" id="KW-0732">Signal</keyword>
<organism evidence="4">
    <name type="scientific">uncultured Chloroflexia bacterium</name>
    <dbReference type="NCBI Taxonomy" id="1672391"/>
    <lineage>
        <taxon>Bacteria</taxon>
        <taxon>Bacillati</taxon>
        <taxon>Chloroflexota</taxon>
        <taxon>Chloroflexia</taxon>
        <taxon>environmental samples</taxon>
    </lineage>
</organism>
<name>A0A6J4K1J1_9CHLR</name>
<dbReference type="InterPro" id="IPR008613">
    <property type="entry name" value="Excalibur_Ca-bd_domain"/>
</dbReference>
<accession>A0A6J4K1J1</accession>
<dbReference type="AlphaFoldDB" id="A0A6J4K1J1"/>
<keyword evidence="1" id="KW-0812">Transmembrane</keyword>
<dbReference type="EMBL" id="CADCTR010001374">
    <property type="protein sequence ID" value="CAA9293147.1"/>
    <property type="molecule type" value="Genomic_DNA"/>
</dbReference>
<reference evidence="4" key="1">
    <citation type="submission" date="2020-02" db="EMBL/GenBank/DDBJ databases">
        <authorList>
            <person name="Meier V. D."/>
        </authorList>
    </citation>
    <scope>NUCLEOTIDE SEQUENCE</scope>
    <source>
        <strain evidence="4">AVDCRST_MAG93</strain>
    </source>
</reference>
<dbReference type="Pfam" id="PF05901">
    <property type="entry name" value="Excalibur"/>
    <property type="match status" value="1"/>
</dbReference>
<dbReference type="SMART" id="SM00894">
    <property type="entry name" value="Excalibur"/>
    <property type="match status" value="1"/>
</dbReference>
<keyword evidence="1" id="KW-0472">Membrane</keyword>
<protein>
    <recommendedName>
        <fullName evidence="3">Excalibur calcium-binding domain-containing protein</fullName>
    </recommendedName>
</protein>
<proteinExistence type="predicted"/>
<evidence type="ECO:0000256" key="1">
    <source>
        <dbReference type="SAM" id="Phobius"/>
    </source>
</evidence>
<evidence type="ECO:0000256" key="2">
    <source>
        <dbReference type="SAM" id="SignalP"/>
    </source>
</evidence>
<evidence type="ECO:0000259" key="3">
    <source>
        <dbReference type="SMART" id="SM00894"/>
    </source>
</evidence>
<feature type="signal peptide" evidence="2">
    <location>
        <begin position="1"/>
        <end position="23"/>
    </location>
</feature>
<evidence type="ECO:0000313" key="4">
    <source>
        <dbReference type="EMBL" id="CAA9293147.1"/>
    </source>
</evidence>
<feature type="transmembrane region" description="Helical" evidence="1">
    <location>
        <begin position="83"/>
        <end position="103"/>
    </location>
</feature>